<feature type="transmembrane region" description="Helical" evidence="10">
    <location>
        <begin position="289"/>
        <end position="308"/>
    </location>
</feature>
<evidence type="ECO:0000256" key="4">
    <source>
        <dbReference type="ARBA" id="ARBA00022496"/>
    </source>
</evidence>
<comment type="similarity">
    <text evidence="2">Belongs to the major facilitator superfamily.</text>
</comment>
<feature type="transmembrane region" description="Helical" evidence="10">
    <location>
        <begin position="85"/>
        <end position="104"/>
    </location>
</feature>
<dbReference type="InterPro" id="IPR036259">
    <property type="entry name" value="MFS_trans_sf"/>
</dbReference>
<dbReference type="RefSeq" id="XP_014176523.1">
    <property type="nucleotide sequence ID" value="XM_014321048.1"/>
</dbReference>
<feature type="transmembrane region" description="Helical" evidence="10">
    <location>
        <begin position="174"/>
        <end position="191"/>
    </location>
</feature>
<dbReference type="OrthoDB" id="2241241at2759"/>
<feature type="transmembrane region" description="Helical" evidence="10">
    <location>
        <begin position="419"/>
        <end position="447"/>
    </location>
</feature>
<keyword evidence="8 10" id="KW-0472">Membrane</keyword>
<dbReference type="FunFam" id="1.20.1250.20:FF:000284">
    <property type="entry name" value="Siderophore iron transporter mirB"/>
    <property type="match status" value="1"/>
</dbReference>
<accession>J4U6D7</accession>
<evidence type="ECO:0000313" key="12">
    <source>
        <dbReference type="Proteomes" id="UP000002748"/>
    </source>
</evidence>
<dbReference type="GO" id="GO:0006826">
    <property type="term" value="P:iron ion transport"/>
    <property type="evidence" value="ECO:0007669"/>
    <property type="project" value="UniProtKB-KW"/>
</dbReference>
<feature type="transmembrane region" description="Helical" evidence="10">
    <location>
        <begin position="328"/>
        <end position="349"/>
    </location>
</feature>
<comment type="subcellular location">
    <subcellularLocation>
        <location evidence="1">Membrane</location>
        <topology evidence="1">Multi-pass membrane protein</topology>
    </subcellularLocation>
</comment>
<feature type="region of interest" description="Disordered" evidence="9">
    <location>
        <begin position="1"/>
        <end position="42"/>
    </location>
</feature>
<feature type="transmembrane region" description="Helical" evidence="10">
    <location>
        <begin position="534"/>
        <end position="552"/>
    </location>
</feature>
<dbReference type="GO" id="GO:0010106">
    <property type="term" value="P:cellular response to iron ion starvation"/>
    <property type="evidence" value="ECO:0007669"/>
    <property type="project" value="UniProtKB-ARBA"/>
</dbReference>
<feature type="compositionally biased region" description="Basic and acidic residues" evidence="9">
    <location>
        <begin position="17"/>
        <end position="33"/>
    </location>
</feature>
<evidence type="ECO:0000313" key="11">
    <source>
        <dbReference type="EMBL" id="EJT45690.1"/>
    </source>
</evidence>
<feature type="transmembrane region" description="Helical" evidence="10">
    <location>
        <begin position="203"/>
        <end position="224"/>
    </location>
</feature>
<dbReference type="GO" id="GO:0005886">
    <property type="term" value="C:plasma membrane"/>
    <property type="evidence" value="ECO:0007669"/>
    <property type="project" value="TreeGrafter"/>
</dbReference>
<evidence type="ECO:0000256" key="8">
    <source>
        <dbReference type="ARBA" id="ARBA00023136"/>
    </source>
</evidence>
<keyword evidence="4" id="KW-0410">Iron transport</keyword>
<dbReference type="FunFam" id="1.20.1250.20:FF:000302">
    <property type="entry name" value="MFS siderochrome iron transporter MirB"/>
    <property type="match status" value="1"/>
</dbReference>
<feature type="transmembrane region" description="Helical" evidence="10">
    <location>
        <begin position="355"/>
        <end position="379"/>
    </location>
</feature>
<evidence type="ECO:0000256" key="3">
    <source>
        <dbReference type="ARBA" id="ARBA00022448"/>
    </source>
</evidence>
<dbReference type="PANTHER" id="PTHR23501:SF55">
    <property type="entry name" value="SIDEROPHORE IRON TRANSPORTER, PUTATIVE (AFU_ORTHOLOGUE AFUA_3G03440)-RELATED"/>
    <property type="match status" value="1"/>
</dbReference>
<dbReference type="InterPro" id="IPR011701">
    <property type="entry name" value="MFS"/>
</dbReference>
<feature type="transmembrane region" description="Helical" evidence="10">
    <location>
        <begin position="116"/>
        <end position="139"/>
    </location>
</feature>
<comment type="caution">
    <text evidence="11">The sequence shown here is derived from an EMBL/GenBank/DDBJ whole genome shotgun (WGS) entry which is preliminary data.</text>
</comment>
<dbReference type="VEuPathDB" id="FungiDB:A1Q1_05839"/>
<keyword evidence="5 10" id="KW-0812">Transmembrane</keyword>
<feature type="transmembrane region" description="Helical" evidence="10">
    <location>
        <begin position="145"/>
        <end position="162"/>
    </location>
</feature>
<feature type="transmembrane region" description="Helical" evidence="10">
    <location>
        <begin position="391"/>
        <end position="413"/>
    </location>
</feature>
<dbReference type="KEGG" id="tasa:A1Q1_05839"/>
<keyword evidence="7" id="KW-0408">Iron</keyword>
<evidence type="ECO:0000256" key="1">
    <source>
        <dbReference type="ARBA" id="ARBA00004141"/>
    </source>
</evidence>
<evidence type="ECO:0000256" key="7">
    <source>
        <dbReference type="ARBA" id="ARBA00023004"/>
    </source>
</evidence>
<dbReference type="HOGENOM" id="CLU_012970_1_0_1"/>
<protein>
    <submittedName>
        <fullName evidence="11">Siderophore-iron transporter</fullName>
    </submittedName>
</protein>
<dbReference type="SUPFAM" id="SSF103473">
    <property type="entry name" value="MFS general substrate transporter"/>
    <property type="match status" value="1"/>
</dbReference>
<feature type="transmembrane region" description="Helical" evidence="10">
    <location>
        <begin position="60"/>
        <end position="79"/>
    </location>
</feature>
<name>J4U6D7_TRIAS</name>
<feature type="transmembrane region" description="Helical" evidence="10">
    <location>
        <begin position="251"/>
        <end position="277"/>
    </location>
</feature>
<feature type="compositionally biased region" description="Polar residues" evidence="9">
    <location>
        <begin position="1"/>
        <end position="11"/>
    </location>
</feature>
<organism evidence="11 12">
    <name type="scientific">Trichosporon asahii var. asahii (strain ATCC 90039 / CBS 2479 / JCM 2466 / KCTC 7840 / NBRC 103889/ NCYC 2677 / UAMH 7654)</name>
    <name type="common">Yeast</name>
    <dbReference type="NCBI Taxonomy" id="1186058"/>
    <lineage>
        <taxon>Eukaryota</taxon>
        <taxon>Fungi</taxon>
        <taxon>Dikarya</taxon>
        <taxon>Basidiomycota</taxon>
        <taxon>Agaricomycotina</taxon>
        <taxon>Tremellomycetes</taxon>
        <taxon>Trichosporonales</taxon>
        <taxon>Trichosporonaceae</taxon>
        <taxon>Trichosporon</taxon>
    </lineage>
</organism>
<feature type="transmembrane region" description="Helical" evidence="10">
    <location>
        <begin position="454"/>
        <end position="475"/>
    </location>
</feature>
<keyword evidence="4" id="KW-0406">Ion transport</keyword>
<dbReference type="AlphaFoldDB" id="J4U6D7"/>
<evidence type="ECO:0000256" key="6">
    <source>
        <dbReference type="ARBA" id="ARBA00022989"/>
    </source>
</evidence>
<gene>
    <name evidence="11" type="ORF">A1Q1_05839</name>
</gene>
<evidence type="ECO:0000256" key="2">
    <source>
        <dbReference type="ARBA" id="ARBA00008335"/>
    </source>
</evidence>
<dbReference type="PANTHER" id="PTHR23501">
    <property type="entry name" value="MAJOR FACILITATOR SUPERFAMILY"/>
    <property type="match status" value="1"/>
</dbReference>
<dbReference type="GeneID" id="25989351"/>
<proteinExistence type="inferred from homology"/>
<keyword evidence="6 10" id="KW-1133">Transmembrane helix</keyword>
<dbReference type="Proteomes" id="UP000002748">
    <property type="component" value="Unassembled WGS sequence"/>
</dbReference>
<dbReference type="Gene3D" id="1.20.1250.20">
    <property type="entry name" value="MFS general substrate transporter like domains"/>
    <property type="match status" value="2"/>
</dbReference>
<evidence type="ECO:0000256" key="5">
    <source>
        <dbReference type="ARBA" id="ARBA00022692"/>
    </source>
</evidence>
<evidence type="ECO:0000256" key="10">
    <source>
        <dbReference type="SAM" id="Phobius"/>
    </source>
</evidence>
<reference evidence="11 12" key="1">
    <citation type="journal article" date="2012" name="Eukaryot. Cell">
        <title>Draft genome sequence of CBS 2479, the standard type strain of Trichosporon asahii.</title>
        <authorList>
            <person name="Yang R.Y."/>
            <person name="Li H.T."/>
            <person name="Zhu H."/>
            <person name="Zhou G.P."/>
            <person name="Wang M."/>
            <person name="Wang L."/>
        </authorList>
    </citation>
    <scope>NUCLEOTIDE SEQUENCE [LARGE SCALE GENOMIC DNA]</scope>
    <source>
        <strain evidence="12">ATCC 90039 / CBS 2479 / JCM 2466 / KCTC 7840 / NCYC 2677 / UAMH 7654</strain>
    </source>
</reference>
<evidence type="ECO:0000256" key="9">
    <source>
        <dbReference type="SAM" id="MobiDB-lite"/>
    </source>
</evidence>
<dbReference type="Pfam" id="PF07690">
    <property type="entry name" value="MFS_1"/>
    <property type="match status" value="1"/>
</dbReference>
<dbReference type="GO" id="GO:0022857">
    <property type="term" value="F:transmembrane transporter activity"/>
    <property type="evidence" value="ECO:0007669"/>
    <property type="project" value="InterPro"/>
</dbReference>
<dbReference type="EMBL" id="ALBS01000322">
    <property type="protein sequence ID" value="EJT45690.1"/>
    <property type="molecule type" value="Genomic_DNA"/>
</dbReference>
<keyword evidence="3" id="KW-0813">Transport</keyword>
<sequence>MRANETLTLAQNAAVEGEERKSADAELYDEKTDPSPPTPTEELQDGVRQAEAMTQSWNRASLITLYVFITWNLSAYITSEFAEHSLIPVISIVANVMSACAYMVAAKVLNLWDRSWGYLGMLVLATLGLILSAACQNIYTYCAAQVFYSVGFIGIIFAIDVLTADTSHLKNRALAYAFTASPWAITAYAGPPISERFYDSNWRWGYGAFAIILPVVGLPMFAFLRYHRAQAVKKGFDTKREASGRTFLESVAYYVVEFDVLGIFLLCAGLVLFLLPFSLAQSAAETWRAPHIIAMLVIGIVCLIAFAVVERFVPRPFIPARLLSDRTVVGACGLCFSWQIAYYCWASYFSSFLQVVYGLSISTSGYIGSIYDVIAALWMFPIGYIIRRTGYFKPVLLVTVPLYILGEGLMIHFRKPGYSIGWIVFTQILIAFAGSSFTSVQQVAVLAAGKHNDAAALLALLGLFGYIGGAVGNSISGAVWTHTLPQALQANLPEEVLPDWESIYSDLEVQLSFPIGDPVRTAIQMAYAEAQSRMLIAGTAIMALALAFTLLMRNIKVSDINNVKGVVL</sequence>